<dbReference type="Proteomes" id="UP001595607">
    <property type="component" value="Unassembled WGS sequence"/>
</dbReference>
<dbReference type="InterPro" id="IPR001173">
    <property type="entry name" value="Glyco_trans_2-like"/>
</dbReference>
<evidence type="ECO:0000256" key="1">
    <source>
        <dbReference type="ARBA" id="ARBA00038494"/>
    </source>
</evidence>
<dbReference type="SUPFAM" id="SSF53448">
    <property type="entry name" value="Nucleotide-diphospho-sugar transferases"/>
    <property type="match status" value="1"/>
</dbReference>
<accession>A0ABV7MAW8</accession>
<proteinExistence type="inferred from homology"/>
<dbReference type="PANTHER" id="PTHR43630">
    <property type="entry name" value="POLY-BETA-1,6-N-ACETYL-D-GLUCOSAMINE SYNTHASE"/>
    <property type="match status" value="1"/>
</dbReference>
<reference evidence="4" key="1">
    <citation type="journal article" date="2019" name="Int. J. Syst. Evol. Microbiol.">
        <title>The Global Catalogue of Microorganisms (GCM) 10K type strain sequencing project: providing services to taxonomists for standard genome sequencing and annotation.</title>
        <authorList>
            <consortium name="The Broad Institute Genomics Platform"/>
            <consortium name="The Broad Institute Genome Sequencing Center for Infectious Disease"/>
            <person name="Wu L."/>
            <person name="Ma J."/>
        </authorList>
    </citation>
    <scope>NUCLEOTIDE SEQUENCE [LARGE SCALE GENOMIC DNA]</scope>
    <source>
        <strain evidence="4">KCTC 22245</strain>
    </source>
</reference>
<comment type="caution">
    <text evidence="3">The sequence shown here is derived from an EMBL/GenBank/DDBJ whole genome shotgun (WGS) entry which is preliminary data.</text>
</comment>
<keyword evidence="3" id="KW-0328">Glycosyltransferase</keyword>
<keyword evidence="3" id="KW-0808">Transferase</keyword>
<feature type="domain" description="Glycosyltransferase 2-like" evidence="2">
    <location>
        <begin position="9"/>
        <end position="130"/>
    </location>
</feature>
<comment type="similarity">
    <text evidence="1">Belongs to the glycosyltransferase 2 family. WaaE/KdtX subfamily.</text>
</comment>
<protein>
    <submittedName>
        <fullName evidence="3">Glycosyltransferase family 2 protein</fullName>
        <ecNumber evidence="3">2.4.-.-</ecNumber>
    </submittedName>
</protein>
<dbReference type="InterPro" id="IPR029044">
    <property type="entry name" value="Nucleotide-diphossugar_trans"/>
</dbReference>
<name>A0ABV7MAW8_9PROT</name>
<evidence type="ECO:0000313" key="3">
    <source>
        <dbReference type="EMBL" id="MFC3301937.1"/>
    </source>
</evidence>
<evidence type="ECO:0000259" key="2">
    <source>
        <dbReference type="Pfam" id="PF00535"/>
    </source>
</evidence>
<dbReference type="EMBL" id="JBHRVA010000002">
    <property type="protein sequence ID" value="MFC3301937.1"/>
    <property type="molecule type" value="Genomic_DNA"/>
</dbReference>
<dbReference type="GO" id="GO:0016757">
    <property type="term" value="F:glycosyltransferase activity"/>
    <property type="evidence" value="ECO:0007669"/>
    <property type="project" value="UniProtKB-KW"/>
</dbReference>
<dbReference type="EC" id="2.4.-.-" evidence="3"/>
<dbReference type="Pfam" id="PF00535">
    <property type="entry name" value="Glycos_transf_2"/>
    <property type="match status" value="1"/>
</dbReference>
<dbReference type="CDD" id="cd02511">
    <property type="entry name" value="Beta4Glucosyltransferase"/>
    <property type="match status" value="1"/>
</dbReference>
<dbReference type="Gene3D" id="3.90.550.10">
    <property type="entry name" value="Spore Coat Polysaccharide Biosynthesis Protein SpsA, Chain A"/>
    <property type="match status" value="1"/>
</dbReference>
<organism evidence="3 4">
    <name type="scientific">Parvularcula lutaonensis</name>
    <dbReference type="NCBI Taxonomy" id="491923"/>
    <lineage>
        <taxon>Bacteria</taxon>
        <taxon>Pseudomonadati</taxon>
        <taxon>Pseudomonadota</taxon>
        <taxon>Alphaproteobacteria</taxon>
        <taxon>Parvularculales</taxon>
        <taxon>Parvularculaceae</taxon>
        <taxon>Parvularcula</taxon>
    </lineage>
</organism>
<dbReference type="PANTHER" id="PTHR43630:SF2">
    <property type="entry name" value="GLYCOSYLTRANSFERASE"/>
    <property type="match status" value="1"/>
</dbReference>
<gene>
    <name evidence="3" type="ORF">ACFONP_04255</name>
</gene>
<evidence type="ECO:0000313" key="4">
    <source>
        <dbReference type="Proteomes" id="UP001595607"/>
    </source>
</evidence>
<dbReference type="RefSeq" id="WP_189573836.1">
    <property type="nucleotide sequence ID" value="NZ_BMXU01000001.1"/>
</dbReference>
<sequence>MSELPPVSAYIRTKNEARRIGDVVRAARKAAREVIVVDSGSTDGTQDIAREAGAIVHGVPWRGNGGQKRAAEDLCTYDWLLDLDADEVIDDEMAAGIRALFEDGGEPPHPVYGLRQVHAVPFGEPWWGTDIIVKNKFYDRRRIRIPDHPAWDQLEYSKKTSPRLPGYMLHYMFSDIGDLAKKQERNMTRRAANVPLKPKRQLALRIVFGMPVYFLKRYLGKGLFRRGIYGFAFSMTIAYGRWLKDVKLYERHLAAEQKEREAKASRGHQEAHHA</sequence>
<keyword evidence="4" id="KW-1185">Reference proteome</keyword>